<name>A0AAV0QS30_9ROSI</name>
<dbReference type="Proteomes" id="UP001154282">
    <property type="component" value="Unassembled WGS sequence"/>
</dbReference>
<sequence length="123" mass="13808">MLAESRDSSLPAPPPLNTMIYDRLVEFLKYGSPHPVLRTHTHILSAPETRVTTLSNCIRVATESSLSAKTMTIGVSIDVGSRFKTAYFLEHMIFKVTEKRSAREPEEELLHQAAPCVDLELLR</sequence>
<keyword evidence="5" id="KW-0482">Metalloprotease</keyword>
<dbReference type="EMBL" id="CAMGYJ010000010">
    <property type="protein sequence ID" value="CAI0547984.1"/>
    <property type="molecule type" value="Genomic_DNA"/>
</dbReference>
<dbReference type="SUPFAM" id="SSF63411">
    <property type="entry name" value="LuxS/MPP-like metallohydrolase"/>
    <property type="match status" value="1"/>
</dbReference>
<keyword evidence="4" id="KW-0862">Zinc</keyword>
<dbReference type="InterPro" id="IPR011765">
    <property type="entry name" value="Pept_M16_N"/>
</dbReference>
<dbReference type="PANTHER" id="PTHR11851:SF149">
    <property type="entry name" value="GH01077P"/>
    <property type="match status" value="1"/>
</dbReference>
<dbReference type="GO" id="GO:0006508">
    <property type="term" value="P:proteolysis"/>
    <property type="evidence" value="ECO:0007669"/>
    <property type="project" value="UniProtKB-KW"/>
</dbReference>
<keyword evidence="1" id="KW-0645">Protease</keyword>
<dbReference type="AlphaFoldDB" id="A0AAV0QS30"/>
<evidence type="ECO:0000259" key="6">
    <source>
        <dbReference type="Pfam" id="PF00675"/>
    </source>
</evidence>
<reference evidence="7" key="1">
    <citation type="submission" date="2022-08" db="EMBL/GenBank/DDBJ databases">
        <authorList>
            <person name="Gutierrez-Valencia J."/>
        </authorList>
    </citation>
    <scope>NUCLEOTIDE SEQUENCE</scope>
</reference>
<dbReference type="PANTHER" id="PTHR11851">
    <property type="entry name" value="METALLOPROTEASE"/>
    <property type="match status" value="1"/>
</dbReference>
<dbReference type="InterPro" id="IPR011249">
    <property type="entry name" value="Metalloenz_LuxS/M16"/>
</dbReference>
<evidence type="ECO:0000256" key="5">
    <source>
        <dbReference type="ARBA" id="ARBA00023049"/>
    </source>
</evidence>
<evidence type="ECO:0000256" key="3">
    <source>
        <dbReference type="ARBA" id="ARBA00022801"/>
    </source>
</evidence>
<dbReference type="GO" id="GO:0046872">
    <property type="term" value="F:metal ion binding"/>
    <property type="evidence" value="ECO:0007669"/>
    <property type="project" value="UniProtKB-KW"/>
</dbReference>
<evidence type="ECO:0000313" key="8">
    <source>
        <dbReference type="Proteomes" id="UP001154282"/>
    </source>
</evidence>
<dbReference type="GO" id="GO:0008237">
    <property type="term" value="F:metallopeptidase activity"/>
    <property type="evidence" value="ECO:0007669"/>
    <property type="project" value="UniProtKB-KW"/>
</dbReference>
<protein>
    <recommendedName>
        <fullName evidence="6">Peptidase M16 N-terminal domain-containing protein</fullName>
    </recommendedName>
</protein>
<feature type="domain" description="Peptidase M16 N-terminal" evidence="6">
    <location>
        <begin position="59"/>
        <end position="109"/>
    </location>
</feature>
<keyword evidence="8" id="KW-1185">Reference proteome</keyword>
<keyword evidence="3" id="KW-0378">Hydrolase</keyword>
<keyword evidence="2" id="KW-0479">Metal-binding</keyword>
<evidence type="ECO:0000256" key="2">
    <source>
        <dbReference type="ARBA" id="ARBA00022723"/>
    </source>
</evidence>
<dbReference type="InterPro" id="IPR050361">
    <property type="entry name" value="MPP/UQCRC_Complex"/>
</dbReference>
<dbReference type="Gene3D" id="3.30.830.10">
    <property type="entry name" value="Metalloenzyme, LuxS/M16 peptidase-like"/>
    <property type="match status" value="1"/>
</dbReference>
<gene>
    <name evidence="7" type="ORF">LITE_LOCUS44594</name>
</gene>
<proteinExistence type="predicted"/>
<dbReference type="GO" id="GO:0005739">
    <property type="term" value="C:mitochondrion"/>
    <property type="evidence" value="ECO:0007669"/>
    <property type="project" value="TreeGrafter"/>
</dbReference>
<evidence type="ECO:0000256" key="1">
    <source>
        <dbReference type="ARBA" id="ARBA00022670"/>
    </source>
</evidence>
<organism evidence="7 8">
    <name type="scientific">Linum tenue</name>
    <dbReference type="NCBI Taxonomy" id="586396"/>
    <lineage>
        <taxon>Eukaryota</taxon>
        <taxon>Viridiplantae</taxon>
        <taxon>Streptophyta</taxon>
        <taxon>Embryophyta</taxon>
        <taxon>Tracheophyta</taxon>
        <taxon>Spermatophyta</taxon>
        <taxon>Magnoliopsida</taxon>
        <taxon>eudicotyledons</taxon>
        <taxon>Gunneridae</taxon>
        <taxon>Pentapetalae</taxon>
        <taxon>rosids</taxon>
        <taxon>fabids</taxon>
        <taxon>Malpighiales</taxon>
        <taxon>Linaceae</taxon>
        <taxon>Linum</taxon>
    </lineage>
</organism>
<dbReference type="Pfam" id="PF00675">
    <property type="entry name" value="Peptidase_M16"/>
    <property type="match status" value="1"/>
</dbReference>
<accession>A0AAV0QS30</accession>
<comment type="caution">
    <text evidence="7">The sequence shown here is derived from an EMBL/GenBank/DDBJ whole genome shotgun (WGS) entry which is preliminary data.</text>
</comment>
<evidence type="ECO:0000256" key="4">
    <source>
        <dbReference type="ARBA" id="ARBA00022833"/>
    </source>
</evidence>
<evidence type="ECO:0000313" key="7">
    <source>
        <dbReference type="EMBL" id="CAI0547984.1"/>
    </source>
</evidence>